<dbReference type="GO" id="GO:0032259">
    <property type="term" value="P:methylation"/>
    <property type="evidence" value="ECO:0007669"/>
    <property type="project" value="UniProtKB-KW"/>
</dbReference>
<organism evidence="7 8">
    <name type="scientific">Phomopsis amygdali</name>
    <name type="common">Fusicoccum amygdali</name>
    <dbReference type="NCBI Taxonomy" id="1214568"/>
    <lineage>
        <taxon>Eukaryota</taxon>
        <taxon>Fungi</taxon>
        <taxon>Dikarya</taxon>
        <taxon>Ascomycota</taxon>
        <taxon>Pezizomycotina</taxon>
        <taxon>Sordariomycetes</taxon>
        <taxon>Sordariomycetidae</taxon>
        <taxon>Diaporthales</taxon>
        <taxon>Diaporthaceae</taxon>
        <taxon>Diaporthe</taxon>
    </lineage>
</organism>
<name>A0AAD9SRQ5_PHOAM</name>
<reference evidence="7" key="1">
    <citation type="submission" date="2023-06" db="EMBL/GenBank/DDBJ databases">
        <authorList>
            <person name="Noh H."/>
        </authorList>
    </citation>
    <scope>NUCLEOTIDE SEQUENCE</scope>
    <source>
        <strain evidence="7">DUCC20226</strain>
    </source>
</reference>
<keyword evidence="2" id="KW-0489">Methyltransferase</keyword>
<accession>A0AAD9SRQ5</accession>
<feature type="transmembrane region" description="Helical" evidence="5">
    <location>
        <begin position="641"/>
        <end position="660"/>
    </location>
</feature>
<dbReference type="GO" id="GO:0046983">
    <property type="term" value="F:protein dimerization activity"/>
    <property type="evidence" value="ECO:0007669"/>
    <property type="project" value="InterPro"/>
</dbReference>
<dbReference type="Gene3D" id="1.10.10.10">
    <property type="entry name" value="Winged helix-like DNA-binding domain superfamily/Winged helix DNA-binding domain"/>
    <property type="match status" value="2"/>
</dbReference>
<evidence type="ECO:0000313" key="8">
    <source>
        <dbReference type="Proteomes" id="UP001265746"/>
    </source>
</evidence>
<protein>
    <recommendedName>
        <fullName evidence="6">Major facilitator superfamily (MFS) profile domain-containing protein</fullName>
    </recommendedName>
</protein>
<dbReference type="Gene3D" id="1.20.1250.20">
    <property type="entry name" value="MFS general substrate transporter like domains"/>
    <property type="match status" value="1"/>
</dbReference>
<dbReference type="InterPro" id="IPR001077">
    <property type="entry name" value="COMT_C"/>
</dbReference>
<dbReference type="AlphaFoldDB" id="A0AAD9SRQ5"/>
<dbReference type="PROSITE" id="PS51683">
    <property type="entry name" value="SAM_OMT_II"/>
    <property type="match status" value="1"/>
</dbReference>
<dbReference type="GO" id="GO:0022857">
    <property type="term" value="F:transmembrane transporter activity"/>
    <property type="evidence" value="ECO:0007669"/>
    <property type="project" value="InterPro"/>
</dbReference>
<dbReference type="InterPro" id="IPR011701">
    <property type="entry name" value="MFS"/>
</dbReference>
<dbReference type="InterPro" id="IPR020846">
    <property type="entry name" value="MFS_dom"/>
</dbReference>
<feature type="transmembrane region" description="Helical" evidence="5">
    <location>
        <begin position="508"/>
        <end position="526"/>
    </location>
</feature>
<feature type="transmembrane region" description="Helical" evidence="5">
    <location>
        <begin position="481"/>
        <end position="502"/>
    </location>
</feature>
<dbReference type="Gene3D" id="3.40.50.150">
    <property type="entry name" value="Vaccinia Virus protein VP39"/>
    <property type="match status" value="2"/>
</dbReference>
<comment type="subcellular location">
    <subcellularLocation>
        <location evidence="1">Membrane</location>
        <topology evidence="1">Multi-pass membrane protein</topology>
    </subcellularLocation>
</comment>
<dbReference type="Pfam" id="PF07690">
    <property type="entry name" value="MFS_1"/>
    <property type="match status" value="1"/>
</dbReference>
<evidence type="ECO:0000256" key="3">
    <source>
        <dbReference type="ARBA" id="ARBA00022679"/>
    </source>
</evidence>
<evidence type="ECO:0000256" key="2">
    <source>
        <dbReference type="ARBA" id="ARBA00022603"/>
    </source>
</evidence>
<evidence type="ECO:0000313" key="7">
    <source>
        <dbReference type="EMBL" id="KAK2614015.1"/>
    </source>
</evidence>
<dbReference type="PROSITE" id="PS50850">
    <property type="entry name" value="MFS"/>
    <property type="match status" value="1"/>
</dbReference>
<dbReference type="SUPFAM" id="SSF46785">
    <property type="entry name" value="Winged helix' DNA-binding domain"/>
    <property type="match status" value="2"/>
</dbReference>
<feature type="transmembrane region" description="Helical" evidence="5">
    <location>
        <begin position="672"/>
        <end position="689"/>
    </location>
</feature>
<comment type="caution">
    <text evidence="7">The sequence shown here is derived from an EMBL/GenBank/DDBJ whole genome shotgun (WGS) entry which is preliminary data.</text>
</comment>
<proteinExistence type="predicted"/>
<dbReference type="GO" id="GO:0016020">
    <property type="term" value="C:membrane"/>
    <property type="evidence" value="ECO:0007669"/>
    <property type="project" value="UniProtKB-SubCell"/>
</dbReference>
<dbReference type="PANTHER" id="PTHR43712">
    <property type="entry name" value="PUTATIVE (AFU_ORTHOLOGUE AFUA_4G14580)-RELATED"/>
    <property type="match status" value="1"/>
</dbReference>
<dbReference type="SUPFAM" id="SSF103473">
    <property type="entry name" value="MFS general substrate transporter"/>
    <property type="match status" value="1"/>
</dbReference>
<feature type="transmembrane region" description="Helical" evidence="5">
    <location>
        <begin position="569"/>
        <end position="589"/>
    </location>
</feature>
<feature type="transmembrane region" description="Helical" evidence="5">
    <location>
        <begin position="803"/>
        <end position="823"/>
    </location>
</feature>
<keyword evidence="3" id="KW-0808">Transferase</keyword>
<keyword evidence="8" id="KW-1185">Reference proteome</keyword>
<keyword evidence="5" id="KW-0812">Transmembrane</keyword>
<dbReference type="PANTHER" id="PTHR43712:SF5">
    <property type="entry name" value="O-METHYLTRANSFERASE ASQN-RELATED"/>
    <property type="match status" value="1"/>
</dbReference>
<dbReference type="InterPro" id="IPR012967">
    <property type="entry name" value="COMT_dimerisation"/>
</dbReference>
<dbReference type="Pfam" id="PF00891">
    <property type="entry name" value="Methyltransf_2"/>
    <property type="match status" value="1"/>
</dbReference>
<keyword evidence="4" id="KW-0949">S-adenosyl-L-methionine</keyword>
<feature type="domain" description="Major facilitator superfamily (MFS) profile" evidence="6">
    <location>
        <begin position="433"/>
        <end position="912"/>
    </location>
</feature>
<feature type="transmembrane region" description="Helical" evidence="5">
    <location>
        <begin position="751"/>
        <end position="770"/>
    </location>
</feature>
<dbReference type="InterPro" id="IPR029063">
    <property type="entry name" value="SAM-dependent_MTases_sf"/>
</dbReference>
<keyword evidence="5" id="KW-1133">Transmembrane helix</keyword>
<dbReference type="GO" id="GO:0008171">
    <property type="term" value="F:O-methyltransferase activity"/>
    <property type="evidence" value="ECO:0007669"/>
    <property type="project" value="InterPro"/>
</dbReference>
<evidence type="ECO:0000256" key="4">
    <source>
        <dbReference type="ARBA" id="ARBA00022691"/>
    </source>
</evidence>
<dbReference type="InterPro" id="IPR016461">
    <property type="entry name" value="COMT-like"/>
</dbReference>
<dbReference type="InterPro" id="IPR036390">
    <property type="entry name" value="WH_DNA-bd_sf"/>
</dbReference>
<dbReference type="InterPro" id="IPR036388">
    <property type="entry name" value="WH-like_DNA-bd_sf"/>
</dbReference>
<sequence length="1054" mass="115642">MPGQYISTPLTQLRHLKFQRLARYICRGHVSNLRKEYITATPELLAWKFPPAIGSQFEPTVKMATIQELGERIARNSALVNKWLASKKCKTPSFDRDADQEFPSTADSLEIEAARLAIIDDTSALHDLTIGPGEVLRRLCWGSIDNSVLQCIYHFGILDIVPLNGSATYKDISAQIGLTEPQIKAIIRQAAVNRVMREVDGSNGTRVEHTASSALLLRNHVMRDWYGHCVEEMFPAGAKLAEALERYQGSKAPEDSAFNLAFNTRDPIYKFLEQHPERQARFFGAMEGVGKDPGHDLRHVVTGYPWAKLGNNATVVDVGGSSGFLSIALAESHPNLTKLVVQDYKHTVEEGASRLPSHLSGRVQFVPHDFFQPQPTPRADVYVLRHICHNWSDSAPEPKSQSTDLTPATAIDSSIKKTGSGEYESGESSPDIPIRGVSTLTYLATFACNLIYLAQTWCLVGVGLLGITITTQFNAAAQTSWLTTSIAICLAVLGPIFCHIADYWGRKWLLVLMGSFLGTAGALILARATNIGMALSGTCLIGISFGGQPVLHAVASEVLPRRWRGWSQGALMCFSCVGAFVALVVGGLFSRSGGPDGFRSYFYIGAALYFIAGTLLLFVYRPSPRDLQTLLLREKLSKLDWVGYGLLMGGLVLFCVGLSFSQNPYPWSSPVVYVPFAVGIFLMACLGFYEWRVKTNGILHHGLFKKSRNFPLTLVCLFCEGLAFMGANAYLASEISTLFAADPVMTGINYGVAWLSAAASSVVAGAICTATKKVRSITLTGFIMFTIFFALMASAGAQSRRDVWAYPIFLGLGLGVVTSTPVYNNQYSRGFVSVAEAATKAGLSAETAQQFAMILMQTSGNSSAVASLPGMTPEIIDTHDELATQQTWVPLEIVGTAIACDLGLFAILSESNEPFTTENVVKRGAKGDPLLVERILRFLAAHGFVDQLDSGAYVANDKTRDYATEERVANVWTIDINLGDSTDPDNCSWQYGWHTKETFWQWLESHPEMSRHFNVYMTMTAARSRFDDDNLCEFYPFEKLFKGSLPEDILFVDV</sequence>
<evidence type="ECO:0000256" key="1">
    <source>
        <dbReference type="ARBA" id="ARBA00004141"/>
    </source>
</evidence>
<feature type="transmembrane region" description="Helical" evidence="5">
    <location>
        <begin position="450"/>
        <end position="469"/>
    </location>
</feature>
<feature type="transmembrane region" description="Helical" evidence="5">
    <location>
        <begin position="777"/>
        <end position="797"/>
    </location>
</feature>
<feature type="transmembrane region" description="Helical" evidence="5">
    <location>
        <begin position="710"/>
        <end position="731"/>
    </location>
</feature>
<gene>
    <name evidence="7" type="ORF">N8I77_000876</name>
</gene>
<dbReference type="SUPFAM" id="SSF53335">
    <property type="entry name" value="S-adenosyl-L-methionine-dependent methyltransferases"/>
    <property type="match status" value="1"/>
</dbReference>
<dbReference type="EMBL" id="JAUJFL010000001">
    <property type="protein sequence ID" value="KAK2614015.1"/>
    <property type="molecule type" value="Genomic_DNA"/>
</dbReference>
<keyword evidence="5" id="KW-0472">Membrane</keyword>
<evidence type="ECO:0000259" key="6">
    <source>
        <dbReference type="PROSITE" id="PS50850"/>
    </source>
</evidence>
<dbReference type="InterPro" id="IPR036259">
    <property type="entry name" value="MFS_trans_sf"/>
</dbReference>
<dbReference type="Proteomes" id="UP001265746">
    <property type="component" value="Unassembled WGS sequence"/>
</dbReference>
<feature type="transmembrane region" description="Helical" evidence="5">
    <location>
        <begin position="601"/>
        <end position="620"/>
    </location>
</feature>
<evidence type="ECO:0000256" key="5">
    <source>
        <dbReference type="SAM" id="Phobius"/>
    </source>
</evidence>
<dbReference type="Pfam" id="PF08100">
    <property type="entry name" value="Dimerisation"/>
    <property type="match status" value="1"/>
</dbReference>